<dbReference type="RefSeq" id="WP_183981429.1">
    <property type="nucleotide sequence ID" value="NZ_JACHEB010000016.1"/>
</dbReference>
<dbReference type="InterPro" id="IPR041532">
    <property type="entry name" value="RlmI-like_PUA"/>
</dbReference>
<dbReference type="CDD" id="cd21153">
    <property type="entry name" value="PUA_RlmI"/>
    <property type="match status" value="1"/>
</dbReference>
<keyword evidence="2" id="KW-0808">Transferase</keyword>
<accession>A0A9X0QJT0</accession>
<organism evidence="5 6">
    <name type="scientific">Tunturiibacter gelidiferens</name>
    <dbReference type="NCBI Taxonomy" id="3069689"/>
    <lineage>
        <taxon>Bacteria</taxon>
        <taxon>Pseudomonadati</taxon>
        <taxon>Acidobacteriota</taxon>
        <taxon>Terriglobia</taxon>
        <taxon>Terriglobales</taxon>
        <taxon>Acidobacteriaceae</taxon>
        <taxon>Tunturiibacter</taxon>
    </lineage>
</organism>
<sequence length="107" mass="11182">MPKKEEDRAPRVVAAQPHGPAAAITRRAADRLRAGHLWVYRSDIESLVPPIGATDLEPGALITVLDSRGILLGTGLYSAASQIAVRIVSNEAALRAALPAILPAGVT</sequence>
<comment type="caution">
    <text evidence="5">The sequence shown here is derived from an EMBL/GenBank/DDBJ whole genome shotgun (WGS) entry which is preliminary data.</text>
</comment>
<feature type="domain" description="RlmI-like PUA" evidence="4">
    <location>
        <begin position="24"/>
        <end position="89"/>
    </location>
</feature>
<evidence type="ECO:0000256" key="1">
    <source>
        <dbReference type="ARBA" id="ARBA00022603"/>
    </source>
</evidence>
<gene>
    <name evidence="5" type="ORF">HDF14_005259</name>
</gene>
<keyword evidence="3" id="KW-0949">S-adenosyl-L-methionine</keyword>
<dbReference type="GO" id="GO:0003723">
    <property type="term" value="F:RNA binding"/>
    <property type="evidence" value="ECO:0007669"/>
    <property type="project" value="InterPro"/>
</dbReference>
<name>A0A9X0QJT0_9BACT</name>
<evidence type="ECO:0000256" key="2">
    <source>
        <dbReference type="ARBA" id="ARBA00022679"/>
    </source>
</evidence>
<dbReference type="InterPro" id="IPR036974">
    <property type="entry name" value="PUA_sf"/>
</dbReference>
<dbReference type="Pfam" id="PF17785">
    <property type="entry name" value="PUA_3"/>
    <property type="match status" value="1"/>
</dbReference>
<keyword evidence="6" id="KW-1185">Reference proteome</keyword>
<protein>
    <submittedName>
        <fullName evidence="5">23S rRNA G2069 N7-methylase RlmK/C1962 C5-methylase RlmI</fullName>
    </submittedName>
</protein>
<evidence type="ECO:0000313" key="6">
    <source>
        <dbReference type="Proteomes" id="UP000535182"/>
    </source>
</evidence>
<dbReference type="AlphaFoldDB" id="A0A9X0QJT0"/>
<evidence type="ECO:0000259" key="4">
    <source>
        <dbReference type="Pfam" id="PF17785"/>
    </source>
</evidence>
<evidence type="ECO:0000256" key="3">
    <source>
        <dbReference type="ARBA" id="ARBA00022691"/>
    </source>
</evidence>
<dbReference type="Gene3D" id="2.30.130.10">
    <property type="entry name" value="PUA domain"/>
    <property type="match status" value="1"/>
</dbReference>
<dbReference type="Proteomes" id="UP000535182">
    <property type="component" value="Unassembled WGS sequence"/>
</dbReference>
<keyword evidence="1" id="KW-0489">Methyltransferase</keyword>
<dbReference type="InterPro" id="IPR015947">
    <property type="entry name" value="PUA-like_sf"/>
</dbReference>
<dbReference type="EMBL" id="JACHEB010000016">
    <property type="protein sequence ID" value="MBB5331610.1"/>
    <property type="molecule type" value="Genomic_DNA"/>
</dbReference>
<evidence type="ECO:0000313" key="5">
    <source>
        <dbReference type="EMBL" id="MBB5331610.1"/>
    </source>
</evidence>
<reference evidence="5 6" key="1">
    <citation type="submission" date="2020-08" db="EMBL/GenBank/DDBJ databases">
        <title>Genomic Encyclopedia of Type Strains, Phase IV (KMG-V): Genome sequencing to study the core and pangenomes of soil and plant-associated prokaryotes.</title>
        <authorList>
            <person name="Whitman W."/>
        </authorList>
    </citation>
    <scope>NUCLEOTIDE SEQUENCE [LARGE SCALE GENOMIC DNA]</scope>
    <source>
        <strain evidence="5 6">X5P2</strain>
    </source>
</reference>
<dbReference type="SUPFAM" id="SSF88697">
    <property type="entry name" value="PUA domain-like"/>
    <property type="match status" value="1"/>
</dbReference>
<proteinExistence type="predicted"/>